<dbReference type="PROSITE" id="PS50109">
    <property type="entry name" value="HIS_KIN"/>
    <property type="match status" value="1"/>
</dbReference>
<keyword evidence="8" id="KW-0597">Phosphoprotein</keyword>
<dbReference type="Gene3D" id="1.20.5.1930">
    <property type="match status" value="1"/>
</dbReference>
<gene>
    <name evidence="21" type="ORF">J2S44_006744</name>
</gene>
<comment type="catalytic activity">
    <reaction evidence="1">
        <text>ATP + protein L-histidine = ADP + protein N-phospho-L-histidine.</text>
        <dbReference type="EC" id="2.7.13.3"/>
    </reaction>
</comment>
<evidence type="ECO:0000313" key="22">
    <source>
        <dbReference type="Proteomes" id="UP001183629"/>
    </source>
</evidence>
<evidence type="ECO:0000256" key="6">
    <source>
        <dbReference type="ARBA" id="ARBA00022485"/>
    </source>
</evidence>
<evidence type="ECO:0000256" key="9">
    <source>
        <dbReference type="ARBA" id="ARBA00022679"/>
    </source>
</evidence>
<evidence type="ECO:0000256" key="18">
    <source>
        <dbReference type="ARBA" id="ARBA00030800"/>
    </source>
</evidence>
<evidence type="ECO:0000256" key="4">
    <source>
        <dbReference type="ARBA" id="ARBA00012438"/>
    </source>
</evidence>
<dbReference type="InterPro" id="IPR050482">
    <property type="entry name" value="Sensor_HK_TwoCompSys"/>
</dbReference>
<dbReference type="CDD" id="cd16917">
    <property type="entry name" value="HATPase_UhpB-NarQ-NarX-like"/>
    <property type="match status" value="1"/>
</dbReference>
<feature type="transmembrane region" description="Helical" evidence="19">
    <location>
        <begin position="68"/>
        <end position="88"/>
    </location>
</feature>
<evidence type="ECO:0000256" key="12">
    <source>
        <dbReference type="ARBA" id="ARBA00022777"/>
    </source>
</evidence>
<comment type="subcellular location">
    <subcellularLocation>
        <location evidence="3">Cytoplasm</location>
    </subcellularLocation>
</comment>
<name>A0AAE3ZUU0_9ACTN</name>
<dbReference type="PANTHER" id="PTHR24421:SF10">
    <property type="entry name" value="NITRATE_NITRITE SENSOR PROTEIN NARQ"/>
    <property type="match status" value="1"/>
</dbReference>
<evidence type="ECO:0000256" key="3">
    <source>
        <dbReference type="ARBA" id="ARBA00004496"/>
    </source>
</evidence>
<dbReference type="GO" id="GO:0000155">
    <property type="term" value="F:phosphorelay sensor kinase activity"/>
    <property type="evidence" value="ECO:0007669"/>
    <property type="project" value="InterPro"/>
</dbReference>
<dbReference type="PANTHER" id="PTHR24421">
    <property type="entry name" value="NITRATE/NITRITE SENSOR PROTEIN NARX-RELATED"/>
    <property type="match status" value="1"/>
</dbReference>
<evidence type="ECO:0000256" key="5">
    <source>
        <dbReference type="ARBA" id="ARBA00017322"/>
    </source>
</evidence>
<dbReference type="RefSeq" id="WP_310422281.1">
    <property type="nucleotide sequence ID" value="NZ_JAVDYC010000001.1"/>
</dbReference>
<keyword evidence="16" id="KW-0411">Iron-sulfur</keyword>
<dbReference type="GO" id="GO:0005737">
    <property type="term" value="C:cytoplasm"/>
    <property type="evidence" value="ECO:0007669"/>
    <property type="project" value="UniProtKB-SubCell"/>
</dbReference>
<evidence type="ECO:0000256" key="19">
    <source>
        <dbReference type="SAM" id="Phobius"/>
    </source>
</evidence>
<keyword evidence="22" id="KW-1185">Reference proteome</keyword>
<evidence type="ECO:0000313" key="21">
    <source>
        <dbReference type="EMBL" id="MDR7326494.1"/>
    </source>
</evidence>
<dbReference type="Gene3D" id="3.30.565.10">
    <property type="entry name" value="Histidine kinase-like ATPase, C-terminal domain"/>
    <property type="match status" value="1"/>
</dbReference>
<keyword evidence="19" id="KW-0812">Transmembrane</keyword>
<feature type="transmembrane region" description="Helical" evidence="19">
    <location>
        <begin position="229"/>
        <end position="253"/>
    </location>
</feature>
<sequence>MPRTRGWLGTPSGAIAAATFVIAVLSVIGQITSDNPYALDFIGLNAAIAVAFTAAGMLVLTGAPRHPVGLLMTAGGLSAAISVLAGSWTGSVILVWLSKWLWWPPFGLVLFALLFFPDGRLPSRRWRPVAWALGAAVLISTVGLAGVAADRPYAFLIEFNPEYTTLGRASLLVALIGVAVTLTLGLAIVGSLWARWRVAEGDTRRQLACLIPAAILMVIGIGLDSGLGFPLGFPLIAVAVPIAMAVAILRYRLYGLDRAVNRTTVWLVMTLLVVVTFVALVTALRMVLVGDTGSTNASLVATGLIAVGFEPVRRRVQQSVDQLLYGDRANPYKVIAALLDLLRHTAEYGDVLPRLTSAVAESLRLPYVAVALSDTDGTRIVAEHGERGDHLETFAMQTHGTEVGRLLIGRRSPGARFTVRERRLLADVALNAAMAAEATRLIQDLRQSRERLVMAREEERRRLRRDLHDGVGPALTGIAMQVRAARKLSGPSKVGDLLDGLTGDLQICTAEVRSLVTALRPPSLDRGLGEALRSECQRFDTDGLEVTFESDGDLTGLPAAVEVAAYRIVSESLNNVARHARASHCRVSITRTRTLDLEVIDDGIGLASSDNGRAGVGLQSMRERAEELGGECVIASTVPHGAAVRVHLPIAVSV</sequence>
<evidence type="ECO:0000259" key="20">
    <source>
        <dbReference type="PROSITE" id="PS50109"/>
    </source>
</evidence>
<proteinExistence type="predicted"/>
<dbReference type="GO" id="GO:0046872">
    <property type="term" value="F:metal ion binding"/>
    <property type="evidence" value="ECO:0007669"/>
    <property type="project" value="UniProtKB-KW"/>
</dbReference>
<dbReference type="GO" id="GO:0016020">
    <property type="term" value="C:membrane"/>
    <property type="evidence" value="ECO:0007669"/>
    <property type="project" value="InterPro"/>
</dbReference>
<dbReference type="GO" id="GO:0051539">
    <property type="term" value="F:4 iron, 4 sulfur cluster binding"/>
    <property type="evidence" value="ECO:0007669"/>
    <property type="project" value="UniProtKB-KW"/>
</dbReference>
<feature type="transmembrane region" description="Helical" evidence="19">
    <location>
        <begin position="265"/>
        <end position="288"/>
    </location>
</feature>
<keyword evidence="12 21" id="KW-0418">Kinase</keyword>
<dbReference type="InterPro" id="IPR036890">
    <property type="entry name" value="HATPase_C_sf"/>
</dbReference>
<dbReference type="GO" id="GO:0046983">
    <property type="term" value="F:protein dimerization activity"/>
    <property type="evidence" value="ECO:0007669"/>
    <property type="project" value="InterPro"/>
</dbReference>
<keyword evidence="19" id="KW-0472">Membrane</keyword>
<accession>A0AAE3ZUU0</accession>
<keyword evidence="7" id="KW-0963">Cytoplasm</keyword>
<dbReference type="EMBL" id="JAVDYC010000001">
    <property type="protein sequence ID" value="MDR7326494.1"/>
    <property type="molecule type" value="Genomic_DNA"/>
</dbReference>
<dbReference type="Proteomes" id="UP001183629">
    <property type="component" value="Unassembled WGS sequence"/>
</dbReference>
<feature type="transmembrane region" description="Helical" evidence="19">
    <location>
        <begin position="100"/>
        <end position="117"/>
    </location>
</feature>
<evidence type="ECO:0000256" key="13">
    <source>
        <dbReference type="ARBA" id="ARBA00022840"/>
    </source>
</evidence>
<keyword evidence="14" id="KW-0408">Iron</keyword>
<dbReference type="GO" id="GO:0005524">
    <property type="term" value="F:ATP binding"/>
    <property type="evidence" value="ECO:0007669"/>
    <property type="project" value="UniProtKB-KW"/>
</dbReference>
<feature type="transmembrane region" description="Helical" evidence="19">
    <location>
        <begin position="12"/>
        <end position="31"/>
    </location>
</feature>
<evidence type="ECO:0000256" key="1">
    <source>
        <dbReference type="ARBA" id="ARBA00000085"/>
    </source>
</evidence>
<evidence type="ECO:0000256" key="11">
    <source>
        <dbReference type="ARBA" id="ARBA00022741"/>
    </source>
</evidence>
<keyword evidence="6" id="KW-0004">4Fe-4S</keyword>
<evidence type="ECO:0000256" key="15">
    <source>
        <dbReference type="ARBA" id="ARBA00023012"/>
    </source>
</evidence>
<dbReference type="EC" id="2.7.13.3" evidence="4"/>
<keyword evidence="9" id="KW-0808">Transferase</keyword>
<feature type="transmembrane region" description="Helical" evidence="19">
    <location>
        <begin position="169"/>
        <end position="194"/>
    </location>
</feature>
<dbReference type="SMART" id="SM00387">
    <property type="entry name" value="HATPase_c"/>
    <property type="match status" value="1"/>
</dbReference>
<feature type="domain" description="Histidine kinase" evidence="20">
    <location>
        <begin position="567"/>
        <end position="652"/>
    </location>
</feature>
<evidence type="ECO:0000256" key="8">
    <source>
        <dbReference type="ARBA" id="ARBA00022553"/>
    </source>
</evidence>
<keyword evidence="15" id="KW-0902">Two-component regulatory system</keyword>
<evidence type="ECO:0000256" key="2">
    <source>
        <dbReference type="ARBA" id="ARBA00001966"/>
    </source>
</evidence>
<dbReference type="InterPro" id="IPR003594">
    <property type="entry name" value="HATPase_dom"/>
</dbReference>
<reference evidence="21 22" key="1">
    <citation type="submission" date="2023-07" db="EMBL/GenBank/DDBJ databases">
        <title>Sequencing the genomes of 1000 actinobacteria strains.</title>
        <authorList>
            <person name="Klenk H.-P."/>
        </authorList>
    </citation>
    <scope>NUCLEOTIDE SEQUENCE [LARGE SCALE GENOMIC DNA]</scope>
    <source>
        <strain evidence="21 22">DSM 44711</strain>
    </source>
</reference>
<dbReference type="InterPro" id="IPR011712">
    <property type="entry name" value="Sig_transdc_His_kin_sub3_dim/P"/>
</dbReference>
<feature type="transmembrane region" description="Helical" evidence="19">
    <location>
        <begin position="37"/>
        <end position="61"/>
    </location>
</feature>
<evidence type="ECO:0000256" key="17">
    <source>
        <dbReference type="ARBA" id="ARBA00024827"/>
    </source>
</evidence>
<comment type="caution">
    <text evidence="21">The sequence shown here is derived from an EMBL/GenBank/DDBJ whole genome shotgun (WGS) entry which is preliminary data.</text>
</comment>
<feature type="transmembrane region" description="Helical" evidence="19">
    <location>
        <begin position="129"/>
        <end position="149"/>
    </location>
</feature>
<keyword evidence="13" id="KW-0067">ATP-binding</keyword>
<feature type="transmembrane region" description="Helical" evidence="19">
    <location>
        <begin position="206"/>
        <end position="223"/>
    </location>
</feature>
<dbReference type="SUPFAM" id="SSF55874">
    <property type="entry name" value="ATPase domain of HSP90 chaperone/DNA topoisomerase II/histidine kinase"/>
    <property type="match status" value="1"/>
</dbReference>
<dbReference type="Pfam" id="PF07730">
    <property type="entry name" value="HisKA_3"/>
    <property type="match status" value="1"/>
</dbReference>
<dbReference type="InterPro" id="IPR004358">
    <property type="entry name" value="Sig_transdc_His_kin-like_C"/>
</dbReference>
<keyword evidence="10" id="KW-0479">Metal-binding</keyword>
<dbReference type="PRINTS" id="PR00344">
    <property type="entry name" value="BCTRLSENSOR"/>
</dbReference>
<comment type="cofactor">
    <cofactor evidence="2">
        <name>[4Fe-4S] cluster</name>
        <dbReference type="ChEBI" id="CHEBI:49883"/>
    </cofactor>
</comment>
<evidence type="ECO:0000256" key="10">
    <source>
        <dbReference type="ARBA" id="ARBA00022723"/>
    </source>
</evidence>
<evidence type="ECO:0000256" key="14">
    <source>
        <dbReference type="ARBA" id="ARBA00023004"/>
    </source>
</evidence>
<dbReference type="InterPro" id="IPR005467">
    <property type="entry name" value="His_kinase_dom"/>
</dbReference>
<dbReference type="AlphaFoldDB" id="A0AAE3ZUU0"/>
<organism evidence="21 22">
    <name type="scientific">Catenuloplanes niger</name>
    <dbReference type="NCBI Taxonomy" id="587534"/>
    <lineage>
        <taxon>Bacteria</taxon>
        <taxon>Bacillati</taxon>
        <taxon>Actinomycetota</taxon>
        <taxon>Actinomycetes</taxon>
        <taxon>Micromonosporales</taxon>
        <taxon>Micromonosporaceae</taxon>
        <taxon>Catenuloplanes</taxon>
    </lineage>
</organism>
<evidence type="ECO:0000256" key="7">
    <source>
        <dbReference type="ARBA" id="ARBA00022490"/>
    </source>
</evidence>
<evidence type="ECO:0000256" key="16">
    <source>
        <dbReference type="ARBA" id="ARBA00023014"/>
    </source>
</evidence>
<keyword evidence="11" id="KW-0547">Nucleotide-binding</keyword>
<dbReference type="Pfam" id="PF02518">
    <property type="entry name" value="HATPase_c"/>
    <property type="match status" value="1"/>
</dbReference>
<protein>
    <recommendedName>
        <fullName evidence="5">Oxygen sensor histidine kinase NreB</fullName>
        <ecNumber evidence="4">2.7.13.3</ecNumber>
    </recommendedName>
    <alternativeName>
        <fullName evidence="18">Nitrogen regulation protein B</fullName>
    </alternativeName>
</protein>
<keyword evidence="19" id="KW-1133">Transmembrane helix</keyword>
<comment type="function">
    <text evidence="17">Member of the two-component regulatory system NreB/NreC involved in the control of dissimilatory nitrate/nitrite reduction in response to oxygen. NreB functions as a direct oxygen sensor histidine kinase which is autophosphorylated, in the absence of oxygen, probably at the conserved histidine residue, and transfers its phosphate group probably to a conserved aspartate residue of NreC. NreB/NreC activates the expression of the nitrate (narGHJI) and nitrite (nir) reductase operons, as well as the putative nitrate transporter gene narT.</text>
</comment>